<keyword evidence="4" id="KW-0624">Polysaccharide degradation</keyword>
<dbReference type="InterPro" id="IPR001956">
    <property type="entry name" value="CBM3"/>
</dbReference>
<dbReference type="NCBIfam" id="NF041518">
    <property type="entry name" value="choice_anch_Q"/>
    <property type="match status" value="1"/>
</dbReference>
<dbReference type="Pfam" id="PF18962">
    <property type="entry name" value="Por_Secre_tail"/>
    <property type="match status" value="1"/>
</dbReference>
<comment type="caution">
    <text evidence="7">The sequence shown here is derived from an EMBL/GenBank/DDBJ whole genome shotgun (WGS) entry which is preliminary data.</text>
</comment>
<dbReference type="SMART" id="SM01067">
    <property type="entry name" value="CBM_3"/>
    <property type="match status" value="1"/>
</dbReference>
<dbReference type="InterPro" id="IPR036966">
    <property type="entry name" value="CBM3_sf"/>
</dbReference>
<dbReference type="GO" id="GO:0000272">
    <property type="term" value="P:polysaccharide catabolic process"/>
    <property type="evidence" value="ECO:0007669"/>
    <property type="project" value="UniProtKB-KW"/>
</dbReference>
<dbReference type="InterPro" id="IPR026444">
    <property type="entry name" value="Secre_tail"/>
</dbReference>
<proteinExistence type="predicted"/>
<dbReference type="EMBL" id="WKJI01000002">
    <property type="protein sequence ID" value="MRX46924.1"/>
    <property type="molecule type" value="Genomic_DNA"/>
</dbReference>
<evidence type="ECO:0000256" key="1">
    <source>
        <dbReference type="ARBA" id="ARBA00022801"/>
    </source>
</evidence>
<dbReference type="SMART" id="SM00710">
    <property type="entry name" value="PbH1"/>
    <property type="match status" value="8"/>
</dbReference>
<evidence type="ECO:0000313" key="8">
    <source>
        <dbReference type="Proteomes" id="UP000462931"/>
    </source>
</evidence>
<dbReference type="InterPro" id="IPR008965">
    <property type="entry name" value="CBM2/CBM3_carb-bd_dom_sf"/>
</dbReference>
<evidence type="ECO:0000256" key="5">
    <source>
        <dbReference type="SAM" id="SignalP"/>
    </source>
</evidence>
<dbReference type="SUPFAM" id="SSF48208">
    <property type="entry name" value="Six-hairpin glycosidases"/>
    <property type="match status" value="1"/>
</dbReference>
<dbReference type="Pfam" id="PF00759">
    <property type="entry name" value="Glyco_hydro_9"/>
    <property type="match status" value="1"/>
</dbReference>
<dbReference type="PROSITE" id="PS51172">
    <property type="entry name" value="CBM3"/>
    <property type="match status" value="1"/>
</dbReference>
<dbReference type="Proteomes" id="UP000462931">
    <property type="component" value="Unassembled WGS sequence"/>
</dbReference>
<dbReference type="InterPro" id="IPR001701">
    <property type="entry name" value="Glyco_hydro_9"/>
</dbReference>
<dbReference type="Gene3D" id="2.60.40.710">
    <property type="entry name" value="Endoglucanase-like"/>
    <property type="match status" value="1"/>
</dbReference>
<sequence>MKSFFTQMKRVDHLKWLILCWCLLTTMKVNAATFTVSNTDDTGAGSLRQAITDANATVGPHTINFSIPSGSIINLTSGVLPTINVNIVFEAPAGRITVTRNSVTNFRIFAISASRTVVIKNLVISNGFSTSEGGAIENLGNLSIYNSIIENNTTSGSGVHAGAIANRDNAALYLYNCVLRNNTSLGGIGGAIISRTGAILRIYNSLLENNSCGGASGGTTSSTGGGAIDHRPGSLITGNLIVGTIVRNNTSTNQGGAINHVSGTLTILNSTISGNRTVSSGGRGGGICNQTGSSLIVRNSTISGNTATDSGGGVFSQATVNNLEFSNVTISGNTSATNGGGIGGTVTNAILNNCTITGNSVTSTTGAGGGVRVNGGNMEINYTIIKGNTSNHATAGANEADLNGNRFSRFGRNIIASATNPPIGSWITIPGTSTPSVTTGNIVTDANISTILNPVLATNDASTLTHALLVNSIAIDPATASGYTSIYDQRGFVRNGAIDIGAFEYNAPIASLTTNAVTDIRTATALFNASLNTGNLSSKVSFDYGLSTDYGLETITFTSTGGSVSISANTASLTPNTLYNVRAKAVYGLNDEFILYGANQTFTTPSINLAPVLTIADADLLIYTSLASDILIDNSLTITDADNTTLVGATVQITENSKSDEDEFSFTPVAGITTSFNANASGGALLTLSGVASLADYQTLLRSLKYVNSKGTNATYSARRILIKVDDGLNFSSDSRRIDLSFSENSPLLRNIENTPLAYSEDVGLQNITATMALSDPNSTDMTGGTIQIGNFISGEDALAFTDQNGITGSFNTSNGVLTLTGTSSITNYETALRSVRYVNNSGNPSTIVRTISFQVTDGTYNSNTIVRNIAITTINDAPVLAGIESTGLTHQEKSVAVNISSNIVLTDVDNTTITSATITVSNNYKNGQDILSFANTNSISSSWIPATGTLILTGNASLAEYQTALRNVKYYQGSNYDFSGLERTISFTVNDGALNSSSISRTITPTQKTVINFNYAEALQKSLFFYEVQRSGALPSVRGNLPGQNRVEWRGDALLNDGSDVGRDLTGGWHDAGDTYKCAATMAYAASFLAWSGLEYSTVYSTTNQTGYLLDNLKFINDYFIKCFTNDQPGTYEFYSQVTDGNFAHNHFAAPELLDFMFAPGANKSYKIDVTCKGSDIAGQVAATLASSSIVFRNAGDTNYANLLLDKARKMFDFGDAYRGVDGHRNAVGVVTTTENYFYRSSHYFDEMMWGAIWLHKAELAASTNGYTDNYLNKANEYYNLSPSPETNYAHFSELFFGNLAPAAFTLLVKETTGTTQTTYRRRVERWLDWWTIGYTDKVKYTPGGLATKTEDATRTVFAPLRYSTNQAFVAGIYSDWMIDGTGVDGATAPSASPAINTTINRKNIYDSFAQSQIRYVLGDNPYNRSYVIGMGPNPWNAPHHRAALGGWAGFEHLTVGKPQYNVTQPRHILYGALMGGPGTAENGNPLDFFDLSVNNIATFRTNEVALDFNAGLPGAFARMYVRNPGNGSQLANFPTPEVRDDEIFTEAQINSQSATSISIKAQVNNRTAWPARVTDKLSTRYYFTLDPSINVSSLVVTQGTVTPNTNTEGGTISPITHFSGDIYYVKVDFTGRKIFPGGVIGGVSLNNVYWMREANFTITGPSGWNNSNDWSFNGLSPLSTSVPTKTQQMPVYDNDVLIYGVEPALVLPVALKSYEAKAEGSRTKLEWITVSETDNDYFIVERSTDGVNYTLLTRVKSVNNNGNSYTVYDNNPFSGNNYYRLTQVDKDGKMEELGIRTVNFKLESTIKLTVFPNPTSDVVNFSIHNYEGNEVELSLYDITGRLIHSEKVNRQNGLKQTMQMKEKPVAGQYMLHFKGKNLNEVKKLVIM</sequence>
<dbReference type="SUPFAM" id="SSF49384">
    <property type="entry name" value="Carbohydrate-binding domain"/>
    <property type="match status" value="1"/>
</dbReference>
<evidence type="ECO:0000256" key="3">
    <source>
        <dbReference type="ARBA" id="ARBA00023295"/>
    </source>
</evidence>
<keyword evidence="8" id="KW-1185">Reference proteome</keyword>
<evidence type="ECO:0000256" key="4">
    <source>
        <dbReference type="ARBA" id="ARBA00023326"/>
    </source>
</evidence>
<evidence type="ECO:0000256" key="2">
    <source>
        <dbReference type="ARBA" id="ARBA00023277"/>
    </source>
</evidence>
<organism evidence="7 8">
    <name type="scientific">Pedobacter puniceum</name>
    <dbReference type="NCBI Taxonomy" id="2666136"/>
    <lineage>
        <taxon>Bacteria</taxon>
        <taxon>Pseudomonadati</taxon>
        <taxon>Bacteroidota</taxon>
        <taxon>Sphingobacteriia</taxon>
        <taxon>Sphingobacteriales</taxon>
        <taxon>Sphingobacteriaceae</taxon>
        <taxon>Pedobacter</taxon>
    </lineage>
</organism>
<keyword evidence="3" id="KW-0326">Glycosidase</keyword>
<keyword evidence="1" id="KW-0378">Hydrolase</keyword>
<dbReference type="Gene3D" id="1.50.10.10">
    <property type="match status" value="1"/>
</dbReference>
<dbReference type="GO" id="GO:0030248">
    <property type="term" value="F:cellulose binding"/>
    <property type="evidence" value="ECO:0007669"/>
    <property type="project" value="InterPro"/>
</dbReference>
<accession>A0A7K0FLS5</accession>
<dbReference type="InterPro" id="IPR059226">
    <property type="entry name" value="Choice_anch_Q_dom"/>
</dbReference>
<dbReference type="InterPro" id="IPR008928">
    <property type="entry name" value="6-hairpin_glycosidase_sf"/>
</dbReference>
<dbReference type="InterPro" id="IPR006626">
    <property type="entry name" value="PbH1"/>
</dbReference>
<keyword evidence="2" id="KW-0119">Carbohydrate metabolism</keyword>
<keyword evidence="5" id="KW-0732">Signal</keyword>
<evidence type="ECO:0000313" key="7">
    <source>
        <dbReference type="EMBL" id="MRX46924.1"/>
    </source>
</evidence>
<dbReference type="NCBIfam" id="TIGR04183">
    <property type="entry name" value="Por_Secre_tail"/>
    <property type="match status" value="1"/>
</dbReference>
<dbReference type="InterPro" id="IPR011050">
    <property type="entry name" value="Pectin_lyase_fold/virulence"/>
</dbReference>
<dbReference type="SUPFAM" id="SSF51126">
    <property type="entry name" value="Pectin lyase-like"/>
    <property type="match status" value="2"/>
</dbReference>
<dbReference type="InterPro" id="IPR012334">
    <property type="entry name" value="Pectin_lyas_fold"/>
</dbReference>
<dbReference type="PANTHER" id="PTHR22298">
    <property type="entry name" value="ENDO-1,4-BETA-GLUCANASE"/>
    <property type="match status" value="1"/>
</dbReference>
<dbReference type="Gene3D" id="2.160.20.10">
    <property type="entry name" value="Single-stranded right-handed beta-helix, Pectin lyase-like"/>
    <property type="match status" value="1"/>
</dbReference>
<reference evidence="7 8" key="1">
    <citation type="submission" date="2019-11" db="EMBL/GenBank/DDBJ databases">
        <authorList>
            <person name="Cheng Q."/>
            <person name="Yang Z."/>
        </authorList>
    </citation>
    <scope>NUCLEOTIDE SEQUENCE [LARGE SCALE GENOMIC DNA]</scope>
    <source>
        <strain evidence="7 8">HX-22-1</strain>
    </source>
</reference>
<name>A0A7K0FLS5_9SPHI</name>
<protein>
    <submittedName>
        <fullName evidence="7">T9SS type A sorting domain-containing protein</fullName>
    </submittedName>
</protein>
<evidence type="ECO:0000259" key="6">
    <source>
        <dbReference type="PROSITE" id="PS51172"/>
    </source>
</evidence>
<dbReference type="InterPro" id="IPR012341">
    <property type="entry name" value="6hp_glycosidase-like_sf"/>
</dbReference>
<feature type="domain" description="CBM3" evidence="6">
    <location>
        <begin position="1540"/>
        <end position="1706"/>
    </location>
</feature>
<feature type="chain" id="PRO_5029646669" evidence="5">
    <location>
        <begin position="32"/>
        <end position="1889"/>
    </location>
</feature>
<dbReference type="Pfam" id="PF00942">
    <property type="entry name" value="CBM_3"/>
    <property type="match status" value="1"/>
</dbReference>
<feature type="signal peptide" evidence="5">
    <location>
        <begin position="1"/>
        <end position="31"/>
    </location>
</feature>
<gene>
    <name evidence="7" type="ORF">GJJ64_06990</name>
</gene>
<dbReference type="GO" id="GO:0004553">
    <property type="term" value="F:hydrolase activity, hydrolyzing O-glycosyl compounds"/>
    <property type="evidence" value="ECO:0007669"/>
    <property type="project" value="InterPro"/>
</dbReference>